<protein>
    <recommendedName>
        <fullName evidence="6">ornithine decarboxylase</fullName>
        <ecNumber evidence="6">4.1.1.17</ecNumber>
    </recommendedName>
</protein>
<evidence type="ECO:0000256" key="4">
    <source>
        <dbReference type="ARBA" id="ARBA00023239"/>
    </source>
</evidence>
<dbReference type="InterPro" id="IPR000183">
    <property type="entry name" value="Orn/DAP/Arg_de-COase"/>
</dbReference>
<dbReference type="PANTHER" id="PTHR11482:SF6">
    <property type="entry name" value="ORNITHINE DECARBOXYLASE 1-RELATED"/>
    <property type="match status" value="1"/>
</dbReference>
<accession>A0ABS9RMU1</accession>
<organism evidence="9 10">
    <name type="scientific">Aestuariibaculum lutulentum</name>
    <dbReference type="NCBI Taxonomy" id="2920935"/>
    <lineage>
        <taxon>Bacteria</taxon>
        <taxon>Pseudomonadati</taxon>
        <taxon>Bacteroidota</taxon>
        <taxon>Flavobacteriia</taxon>
        <taxon>Flavobacteriales</taxon>
        <taxon>Flavobacteriaceae</taxon>
    </lineage>
</organism>
<dbReference type="Pfam" id="PF02784">
    <property type="entry name" value="Orn_Arg_deC_N"/>
    <property type="match status" value="1"/>
</dbReference>
<comment type="similarity">
    <text evidence="2">Belongs to the Orn/Lys/Arg decarboxylase class-II family.</text>
</comment>
<gene>
    <name evidence="9" type="ORF">MKW35_16760</name>
</gene>
<feature type="non-terminal residue" evidence="9">
    <location>
        <position position="91"/>
    </location>
</feature>
<dbReference type="PANTHER" id="PTHR11482">
    <property type="entry name" value="ARGININE/DIAMINOPIMELATE/ORNITHINE DECARBOXYLASE"/>
    <property type="match status" value="1"/>
</dbReference>
<dbReference type="PRINTS" id="PR01179">
    <property type="entry name" value="ODADCRBXLASE"/>
</dbReference>
<dbReference type="Proteomes" id="UP001156141">
    <property type="component" value="Unassembled WGS sequence"/>
</dbReference>
<dbReference type="InterPro" id="IPR029066">
    <property type="entry name" value="PLP-binding_barrel"/>
</dbReference>
<dbReference type="PRINTS" id="PR01182">
    <property type="entry name" value="ORNDCRBXLASE"/>
</dbReference>
<evidence type="ECO:0000259" key="8">
    <source>
        <dbReference type="Pfam" id="PF02784"/>
    </source>
</evidence>
<dbReference type="Gene3D" id="3.20.20.10">
    <property type="entry name" value="Alanine racemase"/>
    <property type="match status" value="1"/>
</dbReference>
<evidence type="ECO:0000256" key="5">
    <source>
        <dbReference type="ARBA" id="ARBA00034115"/>
    </source>
</evidence>
<reference evidence="9" key="1">
    <citation type="submission" date="2022-02" db="EMBL/GenBank/DDBJ databases">
        <title>Aestuariibaculum sp., a marine bacterium isolated from sediment in Guangxi.</title>
        <authorList>
            <person name="Ying J."/>
        </authorList>
    </citation>
    <scope>NUCLEOTIDE SEQUENCE</scope>
    <source>
        <strain evidence="9">L182</strain>
    </source>
</reference>
<comment type="caution">
    <text evidence="9">The sequence shown here is derived from an EMBL/GenBank/DDBJ whole genome shotgun (WGS) entry which is preliminary data.</text>
</comment>
<feature type="domain" description="Orn/DAP/Arg decarboxylase 2 N-terminal" evidence="8">
    <location>
        <begin position="3"/>
        <end position="91"/>
    </location>
</feature>
<dbReference type="InterPro" id="IPR022644">
    <property type="entry name" value="De-COase2_N"/>
</dbReference>
<evidence type="ECO:0000256" key="7">
    <source>
        <dbReference type="ARBA" id="ARBA00049127"/>
    </source>
</evidence>
<comment type="cofactor">
    <cofactor evidence="1">
        <name>pyridoxal 5'-phosphate</name>
        <dbReference type="ChEBI" id="CHEBI:597326"/>
    </cofactor>
</comment>
<evidence type="ECO:0000313" key="10">
    <source>
        <dbReference type="Proteomes" id="UP001156141"/>
    </source>
</evidence>
<keyword evidence="10" id="KW-1185">Reference proteome</keyword>
<keyword evidence="3" id="KW-0663">Pyridoxal phosphate</keyword>
<sequence length="91" mass="9989">LEVVRENFHNFEMALPDSKIFYAVKANPAPEILRLLASLGSNFDTASVAEVEMALDAGASADRISFGNTIKKERDIARAFELGIRLFAVDC</sequence>
<evidence type="ECO:0000256" key="3">
    <source>
        <dbReference type="ARBA" id="ARBA00022898"/>
    </source>
</evidence>
<evidence type="ECO:0000313" key="9">
    <source>
        <dbReference type="EMBL" id="MCH4554273.1"/>
    </source>
</evidence>
<comment type="pathway">
    <text evidence="5">Amine and polyamine biosynthesis; putrescine biosynthesis via L-ornithine pathway; putrescine from L-ornithine: step 1/1.</text>
</comment>
<dbReference type="EMBL" id="JAKVQD010000162">
    <property type="protein sequence ID" value="MCH4554273.1"/>
    <property type="molecule type" value="Genomic_DNA"/>
</dbReference>
<dbReference type="InterPro" id="IPR022653">
    <property type="entry name" value="De-COase2_pyr-phos_BS"/>
</dbReference>
<evidence type="ECO:0000256" key="6">
    <source>
        <dbReference type="ARBA" id="ARBA00034138"/>
    </source>
</evidence>
<keyword evidence="4" id="KW-0456">Lyase</keyword>
<evidence type="ECO:0000256" key="2">
    <source>
        <dbReference type="ARBA" id="ARBA00008872"/>
    </source>
</evidence>
<dbReference type="InterPro" id="IPR002433">
    <property type="entry name" value="Orn_de-COase"/>
</dbReference>
<dbReference type="PROSITE" id="PS00878">
    <property type="entry name" value="ODR_DC_2_1"/>
    <property type="match status" value="1"/>
</dbReference>
<evidence type="ECO:0000256" key="1">
    <source>
        <dbReference type="ARBA" id="ARBA00001933"/>
    </source>
</evidence>
<dbReference type="EC" id="4.1.1.17" evidence="6"/>
<dbReference type="SUPFAM" id="SSF51419">
    <property type="entry name" value="PLP-binding barrel"/>
    <property type="match status" value="1"/>
</dbReference>
<proteinExistence type="inferred from homology"/>
<comment type="catalytic activity">
    <reaction evidence="7">
        <text>L-ornithine + H(+) = putrescine + CO2</text>
        <dbReference type="Rhea" id="RHEA:22964"/>
        <dbReference type="ChEBI" id="CHEBI:15378"/>
        <dbReference type="ChEBI" id="CHEBI:16526"/>
        <dbReference type="ChEBI" id="CHEBI:46911"/>
        <dbReference type="ChEBI" id="CHEBI:326268"/>
        <dbReference type="EC" id="4.1.1.17"/>
    </reaction>
</comment>
<feature type="non-terminal residue" evidence="9">
    <location>
        <position position="1"/>
    </location>
</feature>
<name>A0ABS9RMU1_9FLAO</name>